<dbReference type="Gene3D" id="1.50.40.10">
    <property type="entry name" value="Mitochondrial carrier domain"/>
    <property type="match status" value="1"/>
</dbReference>
<keyword evidence="3 9" id="KW-0813">Transport</keyword>
<dbReference type="GeneID" id="136822570"/>
<comment type="similarity">
    <text evidence="2 9">Belongs to the mitochondrial carrier (TC 2.A.29) family.</text>
</comment>
<feature type="repeat" description="Solcar" evidence="8">
    <location>
        <begin position="144"/>
        <end position="230"/>
    </location>
</feature>
<keyword evidence="12" id="KW-1185">Reference proteome</keyword>
<evidence type="ECO:0000256" key="3">
    <source>
        <dbReference type="ARBA" id="ARBA00022448"/>
    </source>
</evidence>
<dbReference type="SUPFAM" id="SSF103506">
    <property type="entry name" value="Mitochondrial carrier"/>
    <property type="match status" value="1"/>
</dbReference>
<sequence>MVDDSSQQKLLTTTTTKMVANQQTTPAPVMVEPAKSYFTTTFIKMFSAGTAASIAEITTIPIDTAKVRLQIQGESSTSIAEARSSLKYRGMIHCIFTISKEEGFSSLYRGLVPGIQRQYCFCGVRIGLYDHVRKMYGDTSQGKPKLLVKIAASITTASSAVLMFQPTEVVKIRMQAAGKKLRYTGTLNAYQTIFRQEGLKGLWRGTSTNVTRLSLVNCTEIVIYDYIKSYALYKNWMQDGVPLHFVSALGAGFITVMVASPVDVVKTRYMNSATGSYKNPIHCAVSLLKNNGVTAFYKGFIPSFTRLGSWTIVFFLSYEQIKKYLNA</sequence>
<dbReference type="InterPro" id="IPR002067">
    <property type="entry name" value="MCP"/>
</dbReference>
<keyword evidence="4 8" id="KW-0812">Transmembrane</keyword>
<reference evidence="10" key="1">
    <citation type="journal article" date="2014" name="PLoS Genet.">
        <title>Differential Responses to Wnt and PCP Disruption Predict Expression and Developmental Function of Conserved and Novel Genes in a Cnidarian.</title>
        <authorList>
            <person name="Lapebie P."/>
            <person name="Ruggiero A."/>
            <person name="Barreau C."/>
            <person name="Chevalier S."/>
            <person name="Chang P."/>
            <person name="Dru P."/>
            <person name="Houliston E."/>
            <person name="Momose T."/>
        </authorList>
    </citation>
    <scope>NUCLEOTIDE SEQUENCE</scope>
</reference>
<evidence type="ECO:0000256" key="8">
    <source>
        <dbReference type="PROSITE-ProRule" id="PRU00282"/>
    </source>
</evidence>
<feature type="repeat" description="Solcar" evidence="8">
    <location>
        <begin position="39"/>
        <end position="135"/>
    </location>
</feature>
<keyword evidence="7 8" id="KW-0472">Membrane</keyword>
<dbReference type="InterPro" id="IPR018108">
    <property type="entry name" value="MCP_transmembrane"/>
</dbReference>
<dbReference type="PRINTS" id="PR00784">
    <property type="entry name" value="MTUNCOUPLING"/>
</dbReference>
<evidence type="ECO:0000313" key="10">
    <source>
        <dbReference type="EMBL" id="JAC85013.1"/>
    </source>
</evidence>
<dbReference type="OrthoDB" id="448427at2759"/>
<evidence type="ECO:0000256" key="4">
    <source>
        <dbReference type="ARBA" id="ARBA00022692"/>
    </source>
</evidence>
<dbReference type="Pfam" id="PF00153">
    <property type="entry name" value="Mito_carr"/>
    <property type="match status" value="3"/>
</dbReference>
<dbReference type="Proteomes" id="UP000594262">
    <property type="component" value="Unplaced"/>
</dbReference>
<evidence type="ECO:0000256" key="6">
    <source>
        <dbReference type="ARBA" id="ARBA00022989"/>
    </source>
</evidence>
<dbReference type="PANTHER" id="PTHR45618">
    <property type="entry name" value="MITOCHONDRIAL DICARBOXYLATE CARRIER-RELATED"/>
    <property type="match status" value="1"/>
</dbReference>
<dbReference type="GO" id="GO:0055085">
    <property type="term" value="P:transmembrane transport"/>
    <property type="evidence" value="ECO:0007669"/>
    <property type="project" value="InterPro"/>
</dbReference>
<evidence type="ECO:0000313" key="12">
    <source>
        <dbReference type="Proteomes" id="UP000594262"/>
    </source>
</evidence>
<comment type="subcellular location">
    <subcellularLocation>
        <location evidence="1">Membrane</location>
        <topology evidence="1">Multi-pass membrane protein</topology>
    </subcellularLocation>
</comment>
<evidence type="ECO:0000256" key="1">
    <source>
        <dbReference type="ARBA" id="ARBA00004141"/>
    </source>
</evidence>
<dbReference type="AlphaFoldDB" id="A0A069DM06"/>
<dbReference type="PROSITE" id="PS50920">
    <property type="entry name" value="SOLCAR"/>
    <property type="match status" value="3"/>
</dbReference>
<reference evidence="11" key="2">
    <citation type="submission" date="2021-01" db="UniProtKB">
        <authorList>
            <consortium name="EnsemblMetazoa"/>
        </authorList>
    </citation>
    <scope>IDENTIFICATION</scope>
</reference>
<dbReference type="InterPro" id="IPR023395">
    <property type="entry name" value="MCP_dom_sf"/>
</dbReference>
<keyword evidence="6" id="KW-1133">Transmembrane helix</keyword>
<accession>A0A069DM06</accession>
<evidence type="ECO:0000256" key="5">
    <source>
        <dbReference type="ARBA" id="ARBA00022737"/>
    </source>
</evidence>
<dbReference type="EMBL" id="GBGP01000176">
    <property type="protein sequence ID" value="JAC85013.1"/>
    <property type="molecule type" value="mRNA"/>
</dbReference>
<dbReference type="EnsemblMetazoa" id="CLYHEMT009227.2">
    <property type="protein sequence ID" value="CLYHEMP009227.2"/>
    <property type="gene ID" value="CLYHEMG009227"/>
</dbReference>
<evidence type="ECO:0000256" key="9">
    <source>
        <dbReference type="RuleBase" id="RU000488"/>
    </source>
</evidence>
<evidence type="ECO:0000313" key="11">
    <source>
        <dbReference type="EnsemblMetazoa" id="CLYHEMP009227.2"/>
    </source>
</evidence>
<feature type="repeat" description="Solcar" evidence="8">
    <location>
        <begin position="239"/>
        <end position="324"/>
    </location>
</feature>
<proteinExistence type="evidence at transcript level"/>
<protein>
    <submittedName>
        <fullName evidence="10 11">Mitochondrial uncoupling protein</fullName>
    </submittedName>
</protein>
<keyword evidence="5" id="KW-0677">Repeat</keyword>
<evidence type="ECO:0000256" key="2">
    <source>
        <dbReference type="ARBA" id="ARBA00006375"/>
    </source>
</evidence>
<dbReference type="GO" id="GO:0016020">
    <property type="term" value="C:membrane"/>
    <property type="evidence" value="ECO:0007669"/>
    <property type="project" value="UniProtKB-SubCell"/>
</dbReference>
<dbReference type="InterPro" id="IPR050391">
    <property type="entry name" value="Mito_Metabolite_Transporter"/>
</dbReference>
<evidence type="ECO:0000256" key="7">
    <source>
        <dbReference type="ARBA" id="ARBA00023136"/>
    </source>
</evidence>
<dbReference type="RefSeq" id="XP_066934966.1">
    <property type="nucleotide sequence ID" value="XM_067078865.1"/>
</dbReference>
<organism evidence="10">
    <name type="scientific">Clytia hemisphaerica</name>
    <dbReference type="NCBI Taxonomy" id="252671"/>
    <lineage>
        <taxon>Eukaryota</taxon>
        <taxon>Metazoa</taxon>
        <taxon>Cnidaria</taxon>
        <taxon>Hydrozoa</taxon>
        <taxon>Hydroidolina</taxon>
        <taxon>Leptothecata</taxon>
        <taxon>Obeliida</taxon>
        <taxon>Clytiidae</taxon>
        <taxon>Clytia</taxon>
    </lineage>
</organism>
<name>A0A069DM06_9CNID</name>